<keyword evidence="2" id="KW-1185">Reference proteome</keyword>
<accession>A0A1V8SA22</accession>
<dbReference type="AlphaFoldDB" id="A0A1V8SA22"/>
<dbReference type="InParanoid" id="A0A1V8SA22"/>
<organism evidence="1 2">
    <name type="scientific">Cryoendolithus antarcticus</name>
    <dbReference type="NCBI Taxonomy" id="1507870"/>
    <lineage>
        <taxon>Eukaryota</taxon>
        <taxon>Fungi</taxon>
        <taxon>Dikarya</taxon>
        <taxon>Ascomycota</taxon>
        <taxon>Pezizomycotina</taxon>
        <taxon>Dothideomycetes</taxon>
        <taxon>Dothideomycetidae</taxon>
        <taxon>Cladosporiales</taxon>
        <taxon>Cladosporiaceae</taxon>
        <taxon>Cryoendolithus</taxon>
    </lineage>
</organism>
<dbReference type="Proteomes" id="UP000192596">
    <property type="component" value="Unassembled WGS sequence"/>
</dbReference>
<protein>
    <submittedName>
        <fullName evidence="1">Uncharacterized protein</fullName>
    </submittedName>
</protein>
<evidence type="ECO:0000313" key="2">
    <source>
        <dbReference type="Proteomes" id="UP000192596"/>
    </source>
</evidence>
<proteinExistence type="predicted"/>
<comment type="caution">
    <text evidence="1">The sequence shown here is derived from an EMBL/GenBank/DDBJ whole genome shotgun (WGS) entry which is preliminary data.</text>
</comment>
<evidence type="ECO:0000313" key="1">
    <source>
        <dbReference type="EMBL" id="OQN95889.1"/>
    </source>
</evidence>
<dbReference type="EMBL" id="NAJO01000077">
    <property type="protein sequence ID" value="OQN95889.1"/>
    <property type="molecule type" value="Genomic_DNA"/>
</dbReference>
<reference evidence="2" key="1">
    <citation type="submission" date="2017-03" db="EMBL/GenBank/DDBJ databases">
        <title>Genomes of endolithic fungi from Antarctica.</title>
        <authorList>
            <person name="Coleine C."/>
            <person name="Masonjones S."/>
            <person name="Stajich J.E."/>
        </authorList>
    </citation>
    <scope>NUCLEOTIDE SEQUENCE [LARGE SCALE GENOMIC DNA]</scope>
    <source>
        <strain evidence="2">CCFEE 5527</strain>
    </source>
</reference>
<gene>
    <name evidence="1" type="ORF">B0A48_18174</name>
</gene>
<name>A0A1V8SA22_9PEZI</name>
<sequence>MAYYKQIPLEFPEKDLRIVRLRNGGPEDTVTIEVIMMDPYNGSSGDRDPHDSTFSKLPYEALSWCWGRDGDVGVIKVVDTLQHETETFDMSISASLTQALRALR</sequence>